<keyword evidence="3" id="KW-1185">Reference proteome</keyword>
<name>A0ABR1PNU9_DIAER</name>
<feature type="compositionally biased region" description="Basic and acidic residues" evidence="1">
    <location>
        <begin position="145"/>
        <end position="158"/>
    </location>
</feature>
<protein>
    <submittedName>
        <fullName evidence="2">Uncharacterized protein</fullName>
    </submittedName>
</protein>
<dbReference type="Proteomes" id="UP001430848">
    <property type="component" value="Unassembled WGS sequence"/>
</dbReference>
<feature type="region of interest" description="Disordered" evidence="1">
    <location>
        <begin position="94"/>
        <end position="170"/>
    </location>
</feature>
<comment type="caution">
    <text evidence="2">The sequence shown here is derived from an EMBL/GenBank/DDBJ whole genome shotgun (WGS) entry which is preliminary data.</text>
</comment>
<dbReference type="InterPro" id="IPR021109">
    <property type="entry name" value="Peptidase_aspartic_dom_sf"/>
</dbReference>
<feature type="compositionally biased region" description="Low complexity" evidence="1">
    <location>
        <begin position="120"/>
        <end position="130"/>
    </location>
</feature>
<reference evidence="2 3" key="1">
    <citation type="submission" date="2024-02" db="EMBL/GenBank/DDBJ databases">
        <title>De novo assembly and annotation of 12 fungi associated with fruit tree decline syndrome in Ontario, Canada.</title>
        <authorList>
            <person name="Sulman M."/>
            <person name="Ellouze W."/>
            <person name="Ilyukhin E."/>
        </authorList>
    </citation>
    <scope>NUCLEOTIDE SEQUENCE [LARGE SCALE GENOMIC DNA]</scope>
    <source>
        <strain evidence="2 3">M169</strain>
    </source>
</reference>
<dbReference type="Gene3D" id="2.40.70.10">
    <property type="entry name" value="Acid Proteases"/>
    <property type="match status" value="1"/>
</dbReference>
<dbReference type="SUPFAM" id="SSF50630">
    <property type="entry name" value="Acid proteases"/>
    <property type="match status" value="1"/>
</dbReference>
<evidence type="ECO:0000256" key="1">
    <source>
        <dbReference type="SAM" id="MobiDB-lite"/>
    </source>
</evidence>
<organism evidence="2 3">
    <name type="scientific">Diaporthe eres</name>
    <name type="common">Phomopsis oblonga</name>
    <dbReference type="NCBI Taxonomy" id="83184"/>
    <lineage>
        <taxon>Eukaryota</taxon>
        <taxon>Fungi</taxon>
        <taxon>Dikarya</taxon>
        <taxon>Ascomycota</taxon>
        <taxon>Pezizomycotina</taxon>
        <taxon>Sordariomycetes</taxon>
        <taxon>Sordariomycetidae</taxon>
        <taxon>Diaporthales</taxon>
        <taxon>Diaporthaceae</taxon>
        <taxon>Diaporthe</taxon>
        <taxon>Diaporthe eres species complex</taxon>
    </lineage>
</organism>
<proteinExistence type="predicted"/>
<gene>
    <name evidence="2" type="ORF">SLS63_000995</name>
</gene>
<dbReference type="EMBL" id="JAKNSF020000002">
    <property type="protein sequence ID" value="KAK7741440.1"/>
    <property type="molecule type" value="Genomic_DNA"/>
</dbReference>
<accession>A0ABR1PNU9</accession>
<sequence>MGLHIVGYDGDLTIRLSSGLSIRIPNSQFLVPYVEIARDGTRVSNDSLVDLLVNSIGGNRTATLGRYVLTAAYFMVDYDANTFMLWQANPSSGSPNLVPVVEESTGQSCTTSSGGGGGATTNTPSTPATADPQPAVRAGDQPVKSLDDSANERARPDVLTEMPDASPTPEMVATDLYPEMDGPTIHLEGIEHRGLNSHLIRREDRSTSWVVTVELHRIIDGLLVEVEKA</sequence>
<evidence type="ECO:0000313" key="3">
    <source>
        <dbReference type="Proteomes" id="UP001430848"/>
    </source>
</evidence>
<evidence type="ECO:0000313" key="2">
    <source>
        <dbReference type="EMBL" id="KAK7741440.1"/>
    </source>
</evidence>